<evidence type="ECO:0000313" key="12">
    <source>
        <dbReference type="EMBL" id="KUK78538.1"/>
    </source>
</evidence>
<feature type="transmembrane region" description="Helical" evidence="11">
    <location>
        <begin position="46"/>
        <end position="69"/>
    </location>
</feature>
<reference evidence="13" key="1">
    <citation type="journal article" date="2015" name="MBio">
        <title>Genome-Resolved Metagenomic Analysis Reveals Roles for Candidate Phyla and Other Microbial Community Members in Biogeochemical Transformations in Oil Reservoirs.</title>
        <authorList>
            <person name="Hu P."/>
            <person name="Tom L."/>
            <person name="Singh A."/>
            <person name="Thomas B.C."/>
            <person name="Baker B.J."/>
            <person name="Piceno Y.M."/>
            <person name="Andersen G.L."/>
            <person name="Banfield J.F."/>
        </authorList>
    </citation>
    <scope>NUCLEOTIDE SEQUENCE [LARGE SCALE GENOMIC DNA]</scope>
</reference>
<dbReference type="PANTHER" id="PTHR32196">
    <property type="entry name" value="ABC TRANSPORTER PERMEASE PROTEIN YPHD-RELATED-RELATED"/>
    <property type="match status" value="1"/>
</dbReference>
<keyword evidence="3" id="KW-1003">Cell membrane</keyword>
<accession>A0A101HKQ4</accession>
<comment type="subcellular location">
    <subcellularLocation>
        <location evidence="1">Cell membrane</location>
        <topology evidence="1">Multi-pass membrane protein</topology>
    </subcellularLocation>
</comment>
<dbReference type="PATRIC" id="fig|1184387.3.peg.77"/>
<feature type="transmembrane region" description="Helical" evidence="11">
    <location>
        <begin position="76"/>
        <end position="94"/>
    </location>
</feature>
<keyword evidence="5" id="KW-0762">Sugar transport</keyword>
<dbReference type="Pfam" id="PF02653">
    <property type="entry name" value="BPD_transp_2"/>
    <property type="match status" value="1"/>
</dbReference>
<feature type="transmembrane region" description="Helical" evidence="11">
    <location>
        <begin position="114"/>
        <end position="141"/>
    </location>
</feature>
<feature type="transmembrane region" description="Helical" evidence="11">
    <location>
        <begin position="21"/>
        <end position="40"/>
    </location>
</feature>
<evidence type="ECO:0000256" key="11">
    <source>
        <dbReference type="SAM" id="Phobius"/>
    </source>
</evidence>
<evidence type="ECO:0000256" key="7">
    <source>
        <dbReference type="ARBA" id="ARBA00022989"/>
    </source>
</evidence>
<keyword evidence="4" id="KW-0997">Cell inner membrane</keyword>
<dbReference type="InterPro" id="IPR001851">
    <property type="entry name" value="ABC_transp_permease"/>
</dbReference>
<dbReference type="GO" id="GO:0022857">
    <property type="term" value="F:transmembrane transporter activity"/>
    <property type="evidence" value="ECO:0007669"/>
    <property type="project" value="InterPro"/>
</dbReference>
<evidence type="ECO:0000256" key="3">
    <source>
        <dbReference type="ARBA" id="ARBA00022475"/>
    </source>
</evidence>
<evidence type="ECO:0000256" key="2">
    <source>
        <dbReference type="ARBA" id="ARBA00022448"/>
    </source>
</evidence>
<feature type="transmembrane region" description="Helical" evidence="11">
    <location>
        <begin position="246"/>
        <end position="264"/>
    </location>
</feature>
<evidence type="ECO:0000256" key="1">
    <source>
        <dbReference type="ARBA" id="ARBA00004651"/>
    </source>
</evidence>
<feature type="transmembrane region" description="Helical" evidence="11">
    <location>
        <begin position="300"/>
        <end position="324"/>
    </location>
</feature>
<keyword evidence="2" id="KW-0813">Transport</keyword>
<evidence type="ECO:0000256" key="8">
    <source>
        <dbReference type="ARBA" id="ARBA00023136"/>
    </source>
</evidence>
<feature type="transmembrane region" description="Helical" evidence="11">
    <location>
        <begin position="153"/>
        <end position="175"/>
    </location>
</feature>
<evidence type="ECO:0000256" key="9">
    <source>
        <dbReference type="ARBA" id="ARBA00035611"/>
    </source>
</evidence>
<proteinExistence type="predicted"/>
<keyword evidence="6 11" id="KW-0812">Transmembrane</keyword>
<protein>
    <recommendedName>
        <fullName evidence="10">Xylose transport system permease protein XylH</fullName>
    </recommendedName>
</protein>
<evidence type="ECO:0000256" key="5">
    <source>
        <dbReference type="ARBA" id="ARBA00022597"/>
    </source>
</evidence>
<dbReference type="AlphaFoldDB" id="A0A101HKQ4"/>
<comment type="function">
    <text evidence="9">Part of the binding-protein-dependent transport system for D-xylose. Probably responsible for the translocation of the substrate across the membrane.</text>
</comment>
<comment type="caution">
    <text evidence="12">The sequence shown here is derived from an EMBL/GenBank/DDBJ whole genome shotgun (WGS) entry which is preliminary data.</text>
</comment>
<feature type="transmembrane region" description="Helical" evidence="11">
    <location>
        <begin position="195"/>
        <end position="216"/>
    </location>
</feature>
<evidence type="ECO:0000256" key="10">
    <source>
        <dbReference type="ARBA" id="ARBA00035686"/>
    </source>
</evidence>
<keyword evidence="7 11" id="KW-1133">Transmembrane helix</keyword>
<organism evidence="12 13">
    <name type="scientific">Mesotoga prima</name>
    <dbReference type="NCBI Taxonomy" id="1184387"/>
    <lineage>
        <taxon>Bacteria</taxon>
        <taxon>Thermotogati</taxon>
        <taxon>Thermotogota</taxon>
        <taxon>Thermotogae</taxon>
        <taxon>Kosmotogales</taxon>
        <taxon>Kosmotogaceae</taxon>
        <taxon>Mesotoga</taxon>
    </lineage>
</organism>
<dbReference type="PANTHER" id="PTHR32196:SF32">
    <property type="entry name" value="XYLOSE TRANSPORT SYSTEM PERMEASE PROTEIN XYLH"/>
    <property type="match status" value="1"/>
</dbReference>
<sequence length="354" mass="37921">MRKNNTYKAILRYFANSPIAGPLLTFVLVFIIFLIFVPNFASWRTISGIVTAISISGFVTIGITILMIAGEFDLSVAPMIAMSGYLFGTISLGADSVIVNTLLKIGLPVEGGNLGLAIFAALLVPSIMGSINGLLLVFTNIPSFIVTLGTRQIYRGVVWIVAGGVLFQTIERLPIHEVFNGRFDILNNLPFMESANFRTAMFWLVGVTILFQFILVRTRFGNHIFAVGGGEEAAMSQGVQVKRTKVMAFILSGFLAGMAGIISFSQFRSVRVAEQAGIELTAIAASVVGGALQTGGYGSVWGAIIGILIINMLRSGVLLLKIPFISADNFPAVVGVTIIAAVIVNNYLRNRSTS</sequence>
<dbReference type="GO" id="GO:0005886">
    <property type="term" value="C:plasma membrane"/>
    <property type="evidence" value="ECO:0007669"/>
    <property type="project" value="UniProtKB-SubCell"/>
</dbReference>
<dbReference type="EMBL" id="LGGP01000365">
    <property type="protein sequence ID" value="KUK78538.1"/>
    <property type="molecule type" value="Genomic_DNA"/>
</dbReference>
<dbReference type="CDD" id="cd06579">
    <property type="entry name" value="TM_PBP1_transp_AraH_like"/>
    <property type="match status" value="1"/>
</dbReference>
<feature type="transmembrane region" description="Helical" evidence="11">
    <location>
        <begin position="330"/>
        <end position="348"/>
    </location>
</feature>
<feature type="transmembrane region" description="Helical" evidence="11">
    <location>
        <begin position="276"/>
        <end position="293"/>
    </location>
</feature>
<keyword evidence="8 11" id="KW-0472">Membrane</keyword>
<gene>
    <name evidence="12" type="ORF">XD94_1691</name>
</gene>
<name>A0A101HKQ4_9BACT</name>
<dbReference type="Proteomes" id="UP000054092">
    <property type="component" value="Unassembled WGS sequence"/>
</dbReference>
<evidence type="ECO:0000313" key="13">
    <source>
        <dbReference type="Proteomes" id="UP000054092"/>
    </source>
</evidence>
<evidence type="ECO:0000256" key="4">
    <source>
        <dbReference type="ARBA" id="ARBA00022519"/>
    </source>
</evidence>
<evidence type="ECO:0000256" key="6">
    <source>
        <dbReference type="ARBA" id="ARBA00022692"/>
    </source>
</evidence>